<dbReference type="SUPFAM" id="SSF51569">
    <property type="entry name" value="Aldolase"/>
    <property type="match status" value="1"/>
</dbReference>
<dbReference type="GO" id="GO:0008840">
    <property type="term" value="F:4-hydroxy-tetrahydrodipicolinate synthase activity"/>
    <property type="evidence" value="ECO:0007669"/>
    <property type="project" value="TreeGrafter"/>
</dbReference>
<evidence type="ECO:0000313" key="4">
    <source>
        <dbReference type="EMBL" id="RSN79123.1"/>
    </source>
</evidence>
<dbReference type="Gene3D" id="3.20.20.70">
    <property type="entry name" value="Aldolase class I"/>
    <property type="match status" value="1"/>
</dbReference>
<evidence type="ECO:0000256" key="3">
    <source>
        <dbReference type="PIRSR" id="PIRSR001365-2"/>
    </source>
</evidence>
<organism evidence="4 6">
    <name type="scientific">Candidatus Methanodesulfokora washburnensis</name>
    <dbReference type="NCBI Taxonomy" id="2478471"/>
    <lineage>
        <taxon>Archaea</taxon>
        <taxon>Thermoproteota</taxon>
        <taxon>Candidatus Korarchaeia</taxon>
        <taxon>Candidatus Korarchaeia incertae sedis</taxon>
        <taxon>Candidatus Methanodesulfokora</taxon>
    </lineage>
</organism>
<reference evidence="5 7" key="2">
    <citation type="journal article" date="2019" name="Nat. Microbiol.">
        <title>Wide diversity of methane and short-chain alkane metabolisms in uncultured archaea.</title>
        <authorList>
            <person name="Borrel G."/>
            <person name="Adam P.S."/>
            <person name="McKay L.J."/>
            <person name="Chen L.X."/>
            <person name="Sierra-Garcia I.N."/>
            <person name="Sieber C.M."/>
            <person name="Letourneur Q."/>
            <person name="Ghozlane A."/>
            <person name="Andersen G.L."/>
            <person name="Li W.J."/>
            <person name="Hallam S.J."/>
            <person name="Muyzer G."/>
            <person name="de Oliveira V.M."/>
            <person name="Inskeep W.P."/>
            <person name="Banfield J.F."/>
            <person name="Gribaldo S."/>
        </authorList>
    </citation>
    <scope>NUCLEOTIDE SEQUENCE [LARGE SCALE GENOMIC DNA]</scope>
    <source>
        <strain evidence="5">NM4</strain>
    </source>
</reference>
<dbReference type="SMART" id="SM01130">
    <property type="entry name" value="DHDPS"/>
    <property type="match status" value="1"/>
</dbReference>
<dbReference type="PANTHER" id="PTHR12128:SF66">
    <property type="entry name" value="4-HYDROXY-2-OXOGLUTARATE ALDOLASE, MITOCHONDRIAL"/>
    <property type="match status" value="1"/>
</dbReference>
<keyword evidence="6" id="KW-1185">Reference proteome</keyword>
<evidence type="ECO:0000313" key="7">
    <source>
        <dbReference type="Proteomes" id="UP000316217"/>
    </source>
</evidence>
<dbReference type="OrthoDB" id="33636at2157"/>
<dbReference type="GO" id="GO:0008675">
    <property type="term" value="F:2-dehydro-3-deoxy-phosphogluconate aldolase activity"/>
    <property type="evidence" value="ECO:0007669"/>
    <property type="project" value="UniProtKB-ARBA"/>
</dbReference>
<accession>A0A3R9RB59</accession>
<name>A0A3R9RB59_9CREN</name>
<feature type="binding site" evidence="3">
    <location>
        <position position="204"/>
    </location>
    <ligand>
        <name>pyruvate</name>
        <dbReference type="ChEBI" id="CHEBI:15361"/>
    </ligand>
</feature>
<feature type="active site" description="Schiff-base intermediate with substrate" evidence="2">
    <location>
        <position position="160"/>
    </location>
</feature>
<dbReference type="CDD" id="cd00408">
    <property type="entry name" value="DHDPS-like"/>
    <property type="match status" value="1"/>
</dbReference>
<dbReference type="Pfam" id="PF00701">
    <property type="entry name" value="DHDPS"/>
    <property type="match status" value="1"/>
</dbReference>
<protein>
    <submittedName>
        <fullName evidence="4">Dihydrodipicolinate synthase family protein</fullName>
    </submittedName>
</protein>
<dbReference type="PANTHER" id="PTHR12128">
    <property type="entry name" value="DIHYDRODIPICOLINATE SYNTHASE"/>
    <property type="match status" value="1"/>
</dbReference>
<dbReference type="RefSeq" id="WP_125669995.1">
    <property type="nucleotide sequence ID" value="NZ_RCOS01000001.1"/>
</dbReference>
<feature type="binding site" evidence="3">
    <location>
        <position position="44"/>
    </location>
    <ligand>
        <name>pyruvate</name>
        <dbReference type="ChEBI" id="CHEBI:15361"/>
    </ligand>
</feature>
<proteinExistence type="predicted"/>
<dbReference type="EMBL" id="RXII01000098">
    <property type="protein sequence ID" value="RZN59996.1"/>
    <property type="molecule type" value="Genomic_DNA"/>
</dbReference>
<evidence type="ECO:0000256" key="1">
    <source>
        <dbReference type="ARBA" id="ARBA00023239"/>
    </source>
</evidence>
<dbReference type="InterPro" id="IPR013785">
    <property type="entry name" value="Aldolase_TIM"/>
</dbReference>
<dbReference type="PRINTS" id="PR00146">
    <property type="entry name" value="DHPICSNTHASE"/>
</dbReference>
<keyword evidence="1" id="KW-0456">Lyase</keyword>
<sequence length="296" mass="33089">MQGIIVPMITPFKEDLSIDFEATEWLVERLERGEVDGIFPYSTTGEFVHLSEEEGVSLAEKVIDSSKRAMILPGISSNSTDTSIRLGRRMKEIGANGVVVTPPFFFKLREEHLILHFSTIADKVDLPIILYNIPALTGNMISVSAVMKLAEEHSNIAGIKVTYDSISYMRNLMEVKSVRRDFSILTGLDDHLFNTLAIGGDGGIVACANIAPELHVSLYRSFRKGDLNKAVEVHRRICKLVKLYDVASYFPTSIKTAMKFLGYPVKPYVRKPLSQEPEEVEREILRILKDAGLVEA</sequence>
<dbReference type="InterPro" id="IPR002220">
    <property type="entry name" value="DapA-like"/>
</dbReference>
<dbReference type="EMBL" id="RCOS01000001">
    <property type="protein sequence ID" value="RSN79123.1"/>
    <property type="molecule type" value="Genomic_DNA"/>
</dbReference>
<dbReference type="PIRSF" id="PIRSF001365">
    <property type="entry name" value="DHDPS"/>
    <property type="match status" value="1"/>
</dbReference>
<evidence type="ECO:0000256" key="2">
    <source>
        <dbReference type="PIRSR" id="PIRSR001365-1"/>
    </source>
</evidence>
<feature type="active site" description="Proton donor/acceptor" evidence="2">
    <location>
        <position position="131"/>
    </location>
</feature>
<dbReference type="Proteomes" id="UP000316217">
    <property type="component" value="Unassembled WGS sequence"/>
</dbReference>
<comment type="caution">
    <text evidence="4">The sequence shown here is derived from an EMBL/GenBank/DDBJ whole genome shotgun (WGS) entry which is preliminary data.</text>
</comment>
<evidence type="ECO:0000313" key="6">
    <source>
        <dbReference type="Proteomes" id="UP000277582"/>
    </source>
</evidence>
<dbReference type="Proteomes" id="UP000277582">
    <property type="component" value="Unassembled WGS sequence"/>
</dbReference>
<gene>
    <name evidence="4" type="ORF">D6D85_00050</name>
    <name evidence="5" type="ORF">EF810_06390</name>
</gene>
<reference evidence="4 6" key="1">
    <citation type="submission" date="2018-10" db="EMBL/GenBank/DDBJ databases">
        <title>Co-occurring genomic capacity for anaerobic methane metabolism and dissimilatory sulfite reduction discovered in the Korarchaeota.</title>
        <authorList>
            <person name="Mckay L.J."/>
            <person name="Dlakic M."/>
            <person name="Fields M.W."/>
            <person name="Delmont T.O."/>
            <person name="Eren A.M."/>
            <person name="Jay Z.J."/>
            <person name="Klingelsmith K.B."/>
            <person name="Rusch D.B."/>
            <person name="Inskeep W.P."/>
        </authorList>
    </citation>
    <scope>NUCLEOTIDE SEQUENCE [LARGE SCALE GENOMIC DNA]</scope>
    <source>
        <strain evidence="4 6">MDKW</strain>
    </source>
</reference>
<evidence type="ECO:0000313" key="5">
    <source>
        <dbReference type="EMBL" id="RZN59996.1"/>
    </source>
</evidence>
<dbReference type="AlphaFoldDB" id="A0A3R9RB59"/>